<dbReference type="AlphaFoldDB" id="A0A0L0C9S1"/>
<organism evidence="1 2">
    <name type="scientific">Lucilia cuprina</name>
    <name type="common">Green bottle fly</name>
    <name type="synonym">Australian sheep blowfly</name>
    <dbReference type="NCBI Taxonomy" id="7375"/>
    <lineage>
        <taxon>Eukaryota</taxon>
        <taxon>Metazoa</taxon>
        <taxon>Ecdysozoa</taxon>
        <taxon>Arthropoda</taxon>
        <taxon>Hexapoda</taxon>
        <taxon>Insecta</taxon>
        <taxon>Pterygota</taxon>
        <taxon>Neoptera</taxon>
        <taxon>Endopterygota</taxon>
        <taxon>Diptera</taxon>
        <taxon>Brachycera</taxon>
        <taxon>Muscomorpha</taxon>
        <taxon>Oestroidea</taxon>
        <taxon>Calliphoridae</taxon>
        <taxon>Luciliinae</taxon>
        <taxon>Lucilia</taxon>
    </lineage>
</organism>
<proteinExistence type="predicted"/>
<gene>
    <name evidence="1" type="ORF">FF38_03044</name>
</gene>
<name>A0A0L0C9S1_LUCCU</name>
<accession>A0A0L0C9S1</accession>
<dbReference type="Proteomes" id="UP000037069">
    <property type="component" value="Unassembled WGS sequence"/>
</dbReference>
<dbReference type="EMBL" id="JRES01000721">
    <property type="protein sequence ID" value="KNC28955.1"/>
    <property type="molecule type" value="Genomic_DNA"/>
</dbReference>
<evidence type="ECO:0000313" key="2">
    <source>
        <dbReference type="Proteomes" id="UP000037069"/>
    </source>
</evidence>
<protein>
    <submittedName>
        <fullName evidence="1">Uncharacterized protein</fullName>
    </submittedName>
</protein>
<reference evidence="1 2" key="1">
    <citation type="journal article" date="2015" name="Nat. Commun.">
        <title>Lucilia cuprina genome unlocks parasitic fly biology to underpin future interventions.</title>
        <authorList>
            <person name="Anstead C.A."/>
            <person name="Korhonen P.K."/>
            <person name="Young N.D."/>
            <person name="Hall R.S."/>
            <person name="Jex A.R."/>
            <person name="Murali S.C."/>
            <person name="Hughes D.S."/>
            <person name="Lee S.F."/>
            <person name="Perry T."/>
            <person name="Stroehlein A.J."/>
            <person name="Ansell B.R."/>
            <person name="Breugelmans B."/>
            <person name="Hofmann A."/>
            <person name="Qu J."/>
            <person name="Dugan S."/>
            <person name="Lee S.L."/>
            <person name="Chao H."/>
            <person name="Dinh H."/>
            <person name="Han Y."/>
            <person name="Doddapaneni H.V."/>
            <person name="Worley K.C."/>
            <person name="Muzny D.M."/>
            <person name="Ioannidis P."/>
            <person name="Waterhouse R.M."/>
            <person name="Zdobnov E.M."/>
            <person name="James P.J."/>
            <person name="Bagnall N.H."/>
            <person name="Kotze A.C."/>
            <person name="Gibbs R.A."/>
            <person name="Richards S."/>
            <person name="Batterham P."/>
            <person name="Gasser R.B."/>
        </authorList>
    </citation>
    <scope>NUCLEOTIDE SEQUENCE [LARGE SCALE GENOMIC DNA]</scope>
    <source>
        <strain evidence="1 2">LS</strain>
        <tissue evidence="1">Full body</tissue>
    </source>
</reference>
<comment type="caution">
    <text evidence="1">The sequence shown here is derived from an EMBL/GenBank/DDBJ whole genome shotgun (WGS) entry which is preliminary data.</text>
</comment>
<feature type="non-terminal residue" evidence="1">
    <location>
        <position position="1"/>
    </location>
</feature>
<evidence type="ECO:0000313" key="1">
    <source>
        <dbReference type="EMBL" id="KNC28955.1"/>
    </source>
</evidence>
<feature type="non-terminal residue" evidence="1">
    <location>
        <position position="170"/>
    </location>
</feature>
<keyword evidence="2" id="KW-1185">Reference proteome</keyword>
<sequence length="170" mass="18973">HFELGAAGLRADVLDHLPRRLGRLRPQSRGDQVGDTRSCEPRDVVEVGIRDRPVGAVLDHPRPGRHERAEVVAAECHDATVVEPTPRESEVTHKHLLSCEKGPTRAGRPFSLIPSDVHPLFNGRACRREPGDQFVELREILGDRFGAELVLAGFGYPRRPLGFAFQRIRD</sequence>